<dbReference type="RefSeq" id="WP_342756025.1">
    <property type="nucleotide sequence ID" value="NZ_CP146256.1"/>
</dbReference>
<proteinExistence type="predicted"/>
<dbReference type="Gene3D" id="3.30.1340.10">
    <property type="entry name" value="HPr-like"/>
    <property type="match status" value="1"/>
</dbReference>
<keyword evidence="3" id="KW-1185">Reference proteome</keyword>
<feature type="domain" description="HPr" evidence="1">
    <location>
        <begin position="1"/>
        <end position="79"/>
    </location>
</feature>
<name>A0ABZ3ES13_9FIRM</name>
<dbReference type="SUPFAM" id="SSF55594">
    <property type="entry name" value="HPr-like"/>
    <property type="match status" value="1"/>
</dbReference>
<protein>
    <submittedName>
        <fullName evidence="2">HPr family phosphocarrier protein</fullName>
    </submittedName>
</protein>
<organism evidence="2 3">
    <name type="scientific">Kineothrix sedimenti</name>
    <dbReference type="NCBI Taxonomy" id="3123317"/>
    <lineage>
        <taxon>Bacteria</taxon>
        <taxon>Bacillati</taxon>
        <taxon>Bacillota</taxon>
        <taxon>Clostridia</taxon>
        <taxon>Lachnospirales</taxon>
        <taxon>Lachnospiraceae</taxon>
        <taxon>Kineothrix</taxon>
    </lineage>
</organism>
<dbReference type="InterPro" id="IPR000032">
    <property type="entry name" value="HPr-like"/>
</dbReference>
<gene>
    <name evidence="2" type="ORF">V6984_12840</name>
</gene>
<evidence type="ECO:0000313" key="2">
    <source>
        <dbReference type="EMBL" id="XAH72409.1"/>
    </source>
</evidence>
<accession>A0ABZ3ES13</accession>
<evidence type="ECO:0000313" key="3">
    <source>
        <dbReference type="Proteomes" id="UP001451571"/>
    </source>
</evidence>
<evidence type="ECO:0000259" key="1">
    <source>
        <dbReference type="PROSITE" id="PS51350"/>
    </source>
</evidence>
<dbReference type="Proteomes" id="UP001451571">
    <property type="component" value="Chromosome"/>
</dbReference>
<dbReference type="EMBL" id="CP146256">
    <property type="protein sequence ID" value="XAH72409.1"/>
    <property type="molecule type" value="Genomic_DNA"/>
</dbReference>
<dbReference type="InterPro" id="IPR035895">
    <property type="entry name" value="HPr-like_sf"/>
</dbReference>
<reference evidence="2 3" key="1">
    <citation type="submission" date="2024-02" db="EMBL/GenBank/DDBJ databases">
        <title>Bacterial strain from lacustrine sediment.</title>
        <authorList>
            <person name="Petit C."/>
            <person name="Fadhlaoui K."/>
        </authorList>
    </citation>
    <scope>NUCLEOTIDE SEQUENCE [LARGE SCALE GENOMIC DNA]</scope>
    <source>
        <strain evidence="2 3">IPX-CK</strain>
    </source>
</reference>
<sequence length="79" mass="9196">MKSFRIRLQSIEEVKKFVSIMAQFNGYFDLISGKYIVDAKSVMGIFSMDLSRTLELRILETNEQESAIRCALEHYIVNE</sequence>
<dbReference type="PROSITE" id="PS51350">
    <property type="entry name" value="PTS_HPR_DOM"/>
    <property type="match status" value="1"/>
</dbReference>